<evidence type="ECO:0000313" key="3">
    <source>
        <dbReference type="Proteomes" id="UP000066049"/>
    </source>
</evidence>
<dbReference type="RefSeq" id="WP_054196290.1">
    <property type="nucleotide sequence ID" value="NZ_CABMKQ010000053.1"/>
</dbReference>
<protein>
    <submittedName>
        <fullName evidence="2">Formate dehydrogenase-associated chaperone</fullName>
    </submittedName>
</protein>
<dbReference type="InterPro" id="IPR020945">
    <property type="entry name" value="DMSO/NO3_reduct_chaperone"/>
</dbReference>
<reference evidence="3" key="1">
    <citation type="submission" date="2015-08" db="EMBL/GenBank/DDBJ databases">
        <title>Comparative genomics of the Campylobacter concisus group.</title>
        <authorList>
            <person name="Miller W.G."/>
            <person name="Yee E."/>
            <person name="Chapman M.H."/>
            <person name="Huynh S."/>
            <person name="Bono J.L."/>
            <person name="On S.L.W."/>
            <person name="St Leger J."/>
            <person name="Foster G."/>
            <person name="Parker C.T."/>
        </authorList>
    </citation>
    <scope>NUCLEOTIDE SEQUENCE [LARGE SCALE GENOMIC DNA]</scope>
    <source>
        <strain evidence="3">ATCC 33237</strain>
    </source>
</reference>
<dbReference type="GeneID" id="28662214"/>
<dbReference type="PANTHER" id="PTHR34227:SF1">
    <property type="entry name" value="DIMETHYL SULFOXIDE REDUCTASE CHAPERONE-RELATED"/>
    <property type="match status" value="1"/>
</dbReference>
<keyword evidence="1" id="KW-0143">Chaperone</keyword>
<dbReference type="EMBL" id="CP012541">
    <property type="protein sequence ID" value="ALF47240.1"/>
    <property type="molecule type" value="Genomic_DNA"/>
</dbReference>
<sequence length="241" mass="27524">MTSKGEFAAGRGLYYSLFSRFFVFSQDADRFAGVNAILDLAAAHALNEESAAAIMRIQAKFDEKNPQNLVDEFDEIFHAPPSPLRNSLSYYDEGYEVGHACAKVRKILASTDLRRDEAKFKENEDNVGFVFALMSEFIAREGERELYGELEEQLFKEVINPNIDEFIKSLFNHESSEIYKDVAVLLQGFIEFERVVLSAPRPINHGENKKTLDGVSRSEAIRRQKNRVRKLKAMEEENAKK</sequence>
<dbReference type="InterPro" id="IPR036411">
    <property type="entry name" value="TorD-like_sf"/>
</dbReference>
<dbReference type="SUPFAM" id="SSF89155">
    <property type="entry name" value="TorD-like"/>
    <property type="match status" value="1"/>
</dbReference>
<dbReference type="Pfam" id="PF02613">
    <property type="entry name" value="Nitrate_red_del"/>
    <property type="match status" value="1"/>
</dbReference>
<dbReference type="InterPro" id="IPR050289">
    <property type="entry name" value="TorD/DmsD_chaperones"/>
</dbReference>
<dbReference type="Gene3D" id="1.10.3480.10">
    <property type="entry name" value="TorD-like"/>
    <property type="match status" value="1"/>
</dbReference>
<gene>
    <name evidence="2" type="primary">fdhM</name>
    <name evidence="2" type="ORF">CCON33237_0540</name>
</gene>
<name>A0A0M4SGQ5_9BACT</name>
<dbReference type="PANTHER" id="PTHR34227">
    <property type="entry name" value="CHAPERONE PROTEIN YCDY"/>
    <property type="match status" value="1"/>
</dbReference>
<dbReference type="Proteomes" id="UP000066049">
    <property type="component" value="Chromosome"/>
</dbReference>
<dbReference type="PATRIC" id="fig|199.248.peg.570"/>
<proteinExistence type="predicted"/>
<dbReference type="KEGG" id="ccoc:CCON33237_0540"/>
<dbReference type="AlphaFoldDB" id="A0A0M4SGQ5"/>
<accession>A0A0M4SGQ5</accession>
<evidence type="ECO:0000313" key="2">
    <source>
        <dbReference type="EMBL" id="ALF47240.1"/>
    </source>
</evidence>
<evidence type="ECO:0000256" key="1">
    <source>
        <dbReference type="ARBA" id="ARBA00023186"/>
    </source>
</evidence>
<organism evidence="2 3">
    <name type="scientific">Campylobacter concisus</name>
    <dbReference type="NCBI Taxonomy" id="199"/>
    <lineage>
        <taxon>Bacteria</taxon>
        <taxon>Pseudomonadati</taxon>
        <taxon>Campylobacterota</taxon>
        <taxon>Epsilonproteobacteria</taxon>
        <taxon>Campylobacterales</taxon>
        <taxon>Campylobacteraceae</taxon>
        <taxon>Campylobacter</taxon>
    </lineage>
</organism>